<keyword evidence="1" id="KW-0611">Plant defense</keyword>
<dbReference type="OrthoDB" id="1901675at2759"/>
<keyword evidence="5" id="KW-1185">Reference proteome</keyword>
<evidence type="ECO:0000313" key="4">
    <source>
        <dbReference type="EMBL" id="KAF7820287.1"/>
    </source>
</evidence>
<feature type="coiled-coil region" evidence="2">
    <location>
        <begin position="511"/>
        <end position="545"/>
    </location>
</feature>
<accession>A0A834TDS0</accession>
<protein>
    <submittedName>
        <fullName evidence="4">TMV resistance protein N-like</fullName>
    </submittedName>
</protein>
<organism evidence="4 5">
    <name type="scientific">Senna tora</name>
    <dbReference type="NCBI Taxonomy" id="362788"/>
    <lineage>
        <taxon>Eukaryota</taxon>
        <taxon>Viridiplantae</taxon>
        <taxon>Streptophyta</taxon>
        <taxon>Embryophyta</taxon>
        <taxon>Tracheophyta</taxon>
        <taxon>Spermatophyta</taxon>
        <taxon>Magnoliopsida</taxon>
        <taxon>eudicotyledons</taxon>
        <taxon>Gunneridae</taxon>
        <taxon>Pentapetalae</taxon>
        <taxon>rosids</taxon>
        <taxon>fabids</taxon>
        <taxon>Fabales</taxon>
        <taxon>Fabaceae</taxon>
        <taxon>Caesalpinioideae</taxon>
        <taxon>Cassia clade</taxon>
        <taxon>Senna</taxon>
    </lineage>
</organism>
<dbReference type="PANTHER" id="PTHR47186:SF63">
    <property type="entry name" value="C-JID DOMAIN-CONTAINING PROTEIN"/>
    <property type="match status" value="1"/>
</dbReference>
<dbReference type="SUPFAM" id="SSF52058">
    <property type="entry name" value="L domain-like"/>
    <property type="match status" value="1"/>
</dbReference>
<feature type="domain" description="Disease resistance protein RPS4B/Roq1-like leucine-rich repeats" evidence="3">
    <location>
        <begin position="143"/>
        <end position="216"/>
    </location>
</feature>
<evidence type="ECO:0000256" key="2">
    <source>
        <dbReference type="SAM" id="Coils"/>
    </source>
</evidence>
<dbReference type="InterPro" id="IPR058546">
    <property type="entry name" value="RPS4B/Roq1-like_LRR"/>
</dbReference>
<dbReference type="InterPro" id="IPR032675">
    <property type="entry name" value="LRR_dom_sf"/>
</dbReference>
<dbReference type="Gene3D" id="3.80.10.10">
    <property type="entry name" value="Ribonuclease Inhibitor"/>
    <property type="match status" value="2"/>
</dbReference>
<gene>
    <name evidence="4" type="ORF">G2W53_025742</name>
</gene>
<dbReference type="EMBL" id="JAAIUW010000008">
    <property type="protein sequence ID" value="KAF7820287.1"/>
    <property type="molecule type" value="Genomic_DNA"/>
</dbReference>
<comment type="caution">
    <text evidence="4">The sequence shown here is derived from an EMBL/GenBank/DDBJ whole genome shotgun (WGS) entry which is preliminary data.</text>
</comment>
<evidence type="ECO:0000256" key="1">
    <source>
        <dbReference type="ARBA" id="ARBA00022821"/>
    </source>
</evidence>
<dbReference type="AlphaFoldDB" id="A0A834TDS0"/>
<dbReference type="PANTHER" id="PTHR47186">
    <property type="entry name" value="LEUCINE-RICH REPEAT-CONTAINING PROTEIN 57"/>
    <property type="match status" value="1"/>
</dbReference>
<evidence type="ECO:0000259" key="3">
    <source>
        <dbReference type="Pfam" id="PF23286"/>
    </source>
</evidence>
<dbReference type="Proteomes" id="UP000634136">
    <property type="component" value="Unassembled WGS sequence"/>
</dbReference>
<evidence type="ECO:0000313" key="5">
    <source>
        <dbReference type="Proteomes" id="UP000634136"/>
    </source>
</evidence>
<keyword evidence="2" id="KW-0175">Coiled coil</keyword>
<dbReference type="Pfam" id="PF23286">
    <property type="entry name" value="LRR_13"/>
    <property type="match status" value="2"/>
</dbReference>
<proteinExistence type="predicted"/>
<feature type="domain" description="Disease resistance protein RPS4B/Roq1-like leucine-rich repeats" evidence="3">
    <location>
        <begin position="65"/>
        <end position="142"/>
    </location>
</feature>
<name>A0A834TDS0_9FABA</name>
<sequence>MDLSHCELLKKLPDFSGVPNLTELNLDYCTSLEEVDDSIGSLQKLVELRASGCTKLKAFPHSISLKSLKTLILTWCSSLQTFPNITGKMETLESISIESSGIQELPSSIGNLIGLQELSMTSCLSLKELPENLEMLQNLRNLDIEDEDLPIVLKSFPKLASLVLSGNNFVKLPSCIQEFLHLKLLHLLDCKLLQEIPGFPPNLDFINATNCTSLNAESSSLLLSQETYELYDLEVIIPGKNIPKWFHHCNEGEYITFWVRKKFPMITLCYVLALNNKSIFNCEIRFFINGEELFELEIPRSFSEMVTNHVWLYDLQTNNNLLDSYLENEWNQVEIICEKVIEAQNNVSVSWSGIHVSKQEADNILFTDPDLETDSTEEMEAFYASLDGEVSCVTRINNNKPSEESEETKEALKIFEDFLTKDFVDLLEPEEYKTMKVTLDYLSGLSINDGVSVEMRSVIMEVSREFTHWSYDYSNASKKIEIAKSSIVKAEEIEEGLEANKKNFKEVMWLENELYDQLAYLEERKRELEEQIDAIKANISASELAKKRANSRKREIFEEGKMLKAQRDELRGRMPHLRDEWELAKKIQENIRVEWSKLREKY</sequence>
<reference evidence="4" key="1">
    <citation type="submission" date="2020-09" db="EMBL/GenBank/DDBJ databases">
        <title>Genome-Enabled Discovery of Anthraquinone Biosynthesis in Senna tora.</title>
        <authorList>
            <person name="Kang S.-H."/>
            <person name="Pandey R.P."/>
            <person name="Lee C.-M."/>
            <person name="Sim J.-S."/>
            <person name="Jeong J.-T."/>
            <person name="Choi B.-S."/>
            <person name="Jung M."/>
            <person name="Ginzburg D."/>
            <person name="Zhao K."/>
            <person name="Won S.Y."/>
            <person name="Oh T.-J."/>
            <person name="Yu Y."/>
            <person name="Kim N.-H."/>
            <person name="Lee O.R."/>
            <person name="Lee T.-H."/>
            <person name="Bashyal P."/>
            <person name="Kim T.-S."/>
            <person name="Lee W.-H."/>
            <person name="Kawkins C."/>
            <person name="Kim C.-K."/>
            <person name="Kim J.S."/>
            <person name="Ahn B.O."/>
            <person name="Rhee S.Y."/>
            <person name="Sohng J.K."/>
        </authorList>
    </citation>
    <scope>NUCLEOTIDE SEQUENCE</scope>
    <source>
        <tissue evidence="4">Leaf</tissue>
    </source>
</reference>